<accession>A0AAF0EL87</accession>
<feature type="domain" description="FAS1" evidence="4">
    <location>
        <begin position="366"/>
        <end position="512"/>
    </location>
</feature>
<proteinExistence type="predicted"/>
<evidence type="ECO:0000259" key="4">
    <source>
        <dbReference type="PROSITE" id="PS50213"/>
    </source>
</evidence>
<dbReference type="Gene3D" id="2.30.180.10">
    <property type="entry name" value="FAS1 domain"/>
    <property type="match status" value="4"/>
</dbReference>
<feature type="transmembrane region" description="Helical" evidence="2">
    <location>
        <begin position="852"/>
        <end position="872"/>
    </location>
</feature>
<keyword evidence="6" id="KW-1185">Reference proteome</keyword>
<dbReference type="PANTHER" id="PTHR10900">
    <property type="entry name" value="PERIOSTIN-RELATED"/>
    <property type="match status" value="1"/>
</dbReference>
<feature type="domain" description="FAS1" evidence="4">
    <location>
        <begin position="514"/>
        <end position="650"/>
    </location>
</feature>
<name>A0AAF0EL87_9BASI</name>
<dbReference type="Proteomes" id="UP001213623">
    <property type="component" value="Chromosome 4"/>
</dbReference>
<feature type="region of interest" description="Disordered" evidence="1">
    <location>
        <begin position="136"/>
        <end position="166"/>
    </location>
</feature>
<keyword evidence="3" id="KW-0732">Signal</keyword>
<dbReference type="InterPro" id="IPR000782">
    <property type="entry name" value="FAS1_domain"/>
</dbReference>
<dbReference type="SUPFAM" id="SSF82153">
    <property type="entry name" value="FAS1 domain"/>
    <property type="match status" value="4"/>
</dbReference>
<feature type="domain" description="FAS1" evidence="4">
    <location>
        <begin position="31"/>
        <end position="216"/>
    </location>
</feature>
<keyword evidence="2" id="KW-0812">Transmembrane</keyword>
<dbReference type="EMBL" id="CP119895">
    <property type="protein sequence ID" value="WFD27448.1"/>
    <property type="molecule type" value="Genomic_DNA"/>
</dbReference>
<reference evidence="5" key="1">
    <citation type="submission" date="2023-03" db="EMBL/GenBank/DDBJ databases">
        <title>Mating type loci evolution in Malassezia.</title>
        <authorList>
            <person name="Coelho M.A."/>
        </authorList>
    </citation>
    <scope>NUCLEOTIDE SEQUENCE</scope>
    <source>
        <strain evidence="5">CBS 9557</strain>
    </source>
</reference>
<keyword evidence="2" id="KW-1133">Transmembrane helix</keyword>
<dbReference type="PANTHER" id="PTHR10900:SF77">
    <property type="entry name" value="FI19380P1"/>
    <property type="match status" value="1"/>
</dbReference>
<feature type="domain" description="FAS1" evidence="4">
    <location>
        <begin position="219"/>
        <end position="360"/>
    </location>
</feature>
<protein>
    <recommendedName>
        <fullName evidence="4">FAS1 domain-containing protein</fullName>
    </recommendedName>
</protein>
<feature type="signal peptide" evidence="3">
    <location>
        <begin position="1"/>
        <end position="22"/>
    </location>
</feature>
<dbReference type="SMART" id="SM00554">
    <property type="entry name" value="FAS1"/>
    <property type="match status" value="4"/>
</dbReference>
<dbReference type="InterPro" id="IPR050904">
    <property type="entry name" value="Adhesion/Biosynth-related"/>
</dbReference>
<keyword evidence="2" id="KW-0472">Membrane</keyword>
<evidence type="ECO:0000256" key="2">
    <source>
        <dbReference type="SAM" id="Phobius"/>
    </source>
</evidence>
<feature type="chain" id="PRO_5041923270" description="FAS1 domain-containing protein" evidence="3">
    <location>
        <begin position="23"/>
        <end position="892"/>
    </location>
</feature>
<sequence>MMWWWSWLWLGILSVSVQYIHAYRTINAAQSENLIDVLSYHPELSTFTHLLQRTRLLPTLNRLQELDKEQTGITIFAPTNEAFEAIFLGSMNQTLPDNVQAVLRQRLLYHVLNYTLPLEDQALQLYETLHLPSRKRLYEPTRPGPIPQKPQRPPEPGAEDHGGLLGNHGQYVRIQRDVTGRVTHVGVDSRGQGGARCLDVDTRSSSGTLYIIDRVLDVPLPLDMLLQTHNSTSVFRHISDDAMHRLATTPHLTMFLPVDAAWRSLQPLEKAYLFGGWPQAMDDWLRLFGWHTSSEGLGNNTVGYASLLRAAQPTRLTSILGGEVNITLSNQNQLQFGTALIVEEDILTENGVVHLVDGLHLPFGDLGMTMEKYLLALNATAYVTLMKRAGLEHYINQDPHEPPRMGVPEGPFTFLIPSNAALERWIESIPNGNDDIPRLREMLLYHILPGKHHTFEKPSLLSTELYPAGLQGQAQRLPVSFTSGHVSFGASHPVGGPLVVSNATVYLLDDVVRVPTDPVQTASHSSLSTFVHALSQTRKDGRVRDASAMTYLVPDDAGFESLGLVTKYLMHGPKRDLDRVLSYHALPGLWYSDQLSYNWTNLPSWEGPSQSLRRDSYGLSIRSNTSEQLVATQRDLLTDTGVIHVVPRLRLPPSVSLSLYQLAQVSQARLMMQLIDESGFQWVWNETYSMEAKGACKRKKVVLLLPSDAAFHRINFTEYENSPALLQALVAQHVLLVDDCDTKPNTRFDFPLTLKDEAQYPSLLDKSVGGSSRFGALALRHVGDATASRIDYMIGIKNARRLHNHHHAARITDFGRVFPAVLSQGVVPGGILILDTVLEPYSPGWLRRWDRLWRVALLLLILYIAYEAYLYVRIRYGGYTRLQEGTMEGEEE</sequence>
<dbReference type="InterPro" id="IPR036378">
    <property type="entry name" value="FAS1_dom_sf"/>
</dbReference>
<evidence type="ECO:0000256" key="1">
    <source>
        <dbReference type="SAM" id="MobiDB-lite"/>
    </source>
</evidence>
<dbReference type="GO" id="GO:0005615">
    <property type="term" value="C:extracellular space"/>
    <property type="evidence" value="ECO:0007669"/>
    <property type="project" value="TreeGrafter"/>
</dbReference>
<evidence type="ECO:0000256" key="3">
    <source>
        <dbReference type="SAM" id="SignalP"/>
    </source>
</evidence>
<dbReference type="PROSITE" id="PS50213">
    <property type="entry name" value="FAS1"/>
    <property type="match status" value="4"/>
</dbReference>
<gene>
    <name evidence="5" type="ORF">MNAN1_002445</name>
</gene>
<evidence type="ECO:0000313" key="5">
    <source>
        <dbReference type="EMBL" id="WFD27448.1"/>
    </source>
</evidence>
<evidence type="ECO:0000313" key="6">
    <source>
        <dbReference type="Proteomes" id="UP001213623"/>
    </source>
</evidence>
<feature type="compositionally biased region" description="Pro residues" evidence="1">
    <location>
        <begin position="142"/>
        <end position="156"/>
    </location>
</feature>
<dbReference type="AlphaFoldDB" id="A0AAF0EL87"/>
<dbReference type="Pfam" id="PF02469">
    <property type="entry name" value="Fasciclin"/>
    <property type="match status" value="4"/>
</dbReference>
<organism evidence="5 6">
    <name type="scientific">Malassezia nana</name>
    <dbReference type="NCBI Taxonomy" id="180528"/>
    <lineage>
        <taxon>Eukaryota</taxon>
        <taxon>Fungi</taxon>
        <taxon>Dikarya</taxon>
        <taxon>Basidiomycota</taxon>
        <taxon>Ustilaginomycotina</taxon>
        <taxon>Malasseziomycetes</taxon>
        <taxon>Malasseziales</taxon>
        <taxon>Malasseziaceae</taxon>
        <taxon>Malassezia</taxon>
    </lineage>
</organism>